<dbReference type="Gene3D" id="1.20.1250.20">
    <property type="entry name" value="MFS general substrate transporter like domains"/>
    <property type="match status" value="2"/>
</dbReference>
<keyword evidence="4 5" id="KW-0472">Membrane</keyword>
<feature type="transmembrane region" description="Helical" evidence="5">
    <location>
        <begin position="281"/>
        <end position="314"/>
    </location>
</feature>
<dbReference type="InterPro" id="IPR020846">
    <property type="entry name" value="MFS_dom"/>
</dbReference>
<dbReference type="PROSITE" id="PS50850">
    <property type="entry name" value="MFS"/>
    <property type="match status" value="1"/>
</dbReference>
<dbReference type="GO" id="GO:0016020">
    <property type="term" value="C:membrane"/>
    <property type="evidence" value="ECO:0007669"/>
    <property type="project" value="UniProtKB-SubCell"/>
</dbReference>
<feature type="transmembrane region" description="Helical" evidence="5">
    <location>
        <begin position="364"/>
        <end position="383"/>
    </location>
</feature>
<dbReference type="PANTHER" id="PTHR23518">
    <property type="entry name" value="C-METHYLTRANSFERASE"/>
    <property type="match status" value="1"/>
</dbReference>
<dbReference type="OrthoDB" id="117970at2157"/>
<dbReference type="PROSITE" id="PS00216">
    <property type="entry name" value="SUGAR_TRANSPORT_1"/>
    <property type="match status" value="1"/>
</dbReference>
<feature type="transmembrane region" description="Helical" evidence="5">
    <location>
        <begin position="146"/>
        <end position="163"/>
    </location>
</feature>
<name>G7WPF6_METH6</name>
<dbReference type="AlphaFoldDB" id="G7WPF6"/>
<feature type="transmembrane region" description="Helical" evidence="5">
    <location>
        <begin position="209"/>
        <end position="229"/>
    </location>
</feature>
<accession>G7WPF6</accession>
<evidence type="ECO:0000259" key="6">
    <source>
        <dbReference type="PROSITE" id="PS50850"/>
    </source>
</evidence>
<evidence type="ECO:0000313" key="8">
    <source>
        <dbReference type="Proteomes" id="UP000005877"/>
    </source>
</evidence>
<sequence>MTEDPPEGRGEGKRNIYLLGLVSLLNDASSEIIQPILPLFIASLGAGGLAIGLIGGLADGLPSLFKLLSGYWSDRMGARKPLVAAGYSLSAAGKLLLALSATWQQVFVLKVLERSGKGIRSAPRDAIIAESASREGRGRGFGVHRALDSFGAVVGSALAYLLWQAGMDFRTIFLVAGAVAFLALLPLVPVREGRRRSGGCLRPRLSPEIVPFVGVASLFALGNCSYMFFILRAQGFFSGDLAIGAPILLYILFNLVYTIFSIPSGAWSDRVGRKKVLTLGYLLFAVTSLGFALVSSAPVLILLFVLYGLVFALVDGAERALVSDLCGAEARGTGLGAYYAAVGVAAIASGLVAGALWQGIGPEATFLFGAAAAVAASVLIMRIPSPSAIS</sequence>
<dbReference type="KEGG" id="mhi:Mhar_1799"/>
<feature type="transmembrane region" description="Helical" evidence="5">
    <location>
        <begin position="169"/>
        <end position="188"/>
    </location>
</feature>
<feature type="transmembrane region" description="Helical" evidence="5">
    <location>
        <begin position="337"/>
        <end position="357"/>
    </location>
</feature>
<evidence type="ECO:0000256" key="4">
    <source>
        <dbReference type="ARBA" id="ARBA00023136"/>
    </source>
</evidence>
<evidence type="ECO:0000256" key="1">
    <source>
        <dbReference type="ARBA" id="ARBA00004141"/>
    </source>
</evidence>
<dbReference type="RefSeq" id="WP_014587337.1">
    <property type="nucleotide sequence ID" value="NC_017527.1"/>
</dbReference>
<dbReference type="PANTHER" id="PTHR23518:SF2">
    <property type="entry name" value="MAJOR FACILITATOR SUPERFAMILY TRANSPORTER"/>
    <property type="match status" value="1"/>
</dbReference>
<dbReference type="STRING" id="1110509.Mhar_1799"/>
<gene>
    <name evidence="7" type="ordered locus">Mhar_1799</name>
</gene>
<feature type="transmembrane region" description="Helical" evidence="5">
    <location>
        <begin position="241"/>
        <end position="260"/>
    </location>
</feature>
<protein>
    <submittedName>
        <fullName evidence="7">Transporter, major facilitator family</fullName>
    </submittedName>
</protein>
<keyword evidence="2 5" id="KW-0812">Transmembrane</keyword>
<dbReference type="HOGENOM" id="CLU_040020_1_0_2"/>
<keyword evidence="8" id="KW-1185">Reference proteome</keyword>
<dbReference type="GeneID" id="12510970"/>
<dbReference type="EMBL" id="CP003117">
    <property type="protein sequence ID" value="AET65157.1"/>
    <property type="molecule type" value="Genomic_DNA"/>
</dbReference>
<proteinExistence type="predicted"/>
<feature type="domain" description="Major facilitator superfamily (MFS) profile" evidence="6">
    <location>
        <begin position="15"/>
        <end position="388"/>
    </location>
</feature>
<evidence type="ECO:0000313" key="7">
    <source>
        <dbReference type="EMBL" id="AET65157.1"/>
    </source>
</evidence>
<dbReference type="Proteomes" id="UP000005877">
    <property type="component" value="Chromosome"/>
</dbReference>
<keyword evidence="3 5" id="KW-1133">Transmembrane helix</keyword>
<comment type="subcellular location">
    <subcellularLocation>
        <location evidence="1">Membrane</location>
        <topology evidence="1">Multi-pass membrane protein</topology>
    </subcellularLocation>
</comment>
<dbReference type="PATRIC" id="fig|1110509.7.peg.1998"/>
<organism evidence="7 8">
    <name type="scientific">Methanothrix harundinacea (strain 6Ac)</name>
    <name type="common">Methanosaeta harundinacea</name>
    <dbReference type="NCBI Taxonomy" id="1110509"/>
    <lineage>
        <taxon>Archaea</taxon>
        <taxon>Methanobacteriati</taxon>
        <taxon>Methanobacteriota</taxon>
        <taxon>Stenosarchaea group</taxon>
        <taxon>Methanomicrobia</taxon>
        <taxon>Methanotrichales</taxon>
        <taxon>Methanotrichaceae</taxon>
        <taxon>Methanothrix</taxon>
    </lineage>
</organism>
<dbReference type="InterPro" id="IPR011701">
    <property type="entry name" value="MFS"/>
</dbReference>
<feature type="transmembrane region" description="Helical" evidence="5">
    <location>
        <begin position="36"/>
        <end position="58"/>
    </location>
</feature>
<evidence type="ECO:0000256" key="3">
    <source>
        <dbReference type="ARBA" id="ARBA00022989"/>
    </source>
</evidence>
<dbReference type="CDD" id="cd17370">
    <property type="entry name" value="MFS_MJ1317_like"/>
    <property type="match status" value="1"/>
</dbReference>
<dbReference type="GO" id="GO:0022857">
    <property type="term" value="F:transmembrane transporter activity"/>
    <property type="evidence" value="ECO:0007669"/>
    <property type="project" value="InterPro"/>
</dbReference>
<dbReference type="SUPFAM" id="SSF103473">
    <property type="entry name" value="MFS general substrate transporter"/>
    <property type="match status" value="1"/>
</dbReference>
<dbReference type="InterPro" id="IPR005829">
    <property type="entry name" value="Sugar_transporter_CS"/>
</dbReference>
<reference evidence="7 8" key="1">
    <citation type="journal article" date="2012" name="PLoS ONE">
        <title>The genome characteristics and predicted function of methyl-group oxidation pathway in the obligate aceticlastic methanogens, Methanosaeta spp.</title>
        <authorList>
            <person name="Zhu J."/>
            <person name="Zheng H."/>
            <person name="Ai G."/>
            <person name="Zhang G."/>
            <person name="Liu D."/>
            <person name="Liu X."/>
            <person name="Dong X."/>
        </authorList>
    </citation>
    <scope>NUCLEOTIDE SEQUENCE [LARGE SCALE GENOMIC DNA]</scope>
    <source>
        <strain evidence="7 8">6Ac</strain>
    </source>
</reference>
<evidence type="ECO:0000256" key="2">
    <source>
        <dbReference type="ARBA" id="ARBA00022692"/>
    </source>
</evidence>
<evidence type="ECO:0000256" key="5">
    <source>
        <dbReference type="SAM" id="Phobius"/>
    </source>
</evidence>
<dbReference type="Pfam" id="PF07690">
    <property type="entry name" value="MFS_1"/>
    <property type="match status" value="2"/>
</dbReference>
<dbReference type="InterPro" id="IPR036259">
    <property type="entry name" value="MFS_trans_sf"/>
</dbReference>